<feature type="compositionally biased region" description="Basic and acidic residues" evidence="1">
    <location>
        <begin position="22"/>
        <end position="31"/>
    </location>
</feature>
<dbReference type="Proteomes" id="UP000505355">
    <property type="component" value="Chromosome"/>
</dbReference>
<feature type="compositionally biased region" description="Polar residues" evidence="1">
    <location>
        <begin position="32"/>
        <end position="49"/>
    </location>
</feature>
<proteinExistence type="predicted"/>
<organism evidence="2 3">
    <name type="scientific">Mucilaginibacter mali</name>
    <dbReference type="NCBI Taxonomy" id="2740462"/>
    <lineage>
        <taxon>Bacteria</taxon>
        <taxon>Pseudomonadati</taxon>
        <taxon>Bacteroidota</taxon>
        <taxon>Sphingobacteriia</taxon>
        <taxon>Sphingobacteriales</taxon>
        <taxon>Sphingobacteriaceae</taxon>
        <taxon>Mucilaginibacter</taxon>
    </lineage>
</organism>
<feature type="compositionally biased region" description="Polar residues" evidence="1">
    <location>
        <begin position="10"/>
        <end position="21"/>
    </location>
</feature>
<gene>
    <name evidence="2" type="ORF">HQ865_08800</name>
</gene>
<dbReference type="EMBL" id="CP054139">
    <property type="protein sequence ID" value="QKJ29848.1"/>
    <property type="molecule type" value="Genomic_DNA"/>
</dbReference>
<dbReference type="RefSeq" id="WP_173414539.1">
    <property type="nucleotide sequence ID" value="NZ_CP054139.1"/>
</dbReference>
<feature type="region of interest" description="Disordered" evidence="1">
    <location>
        <begin position="1"/>
        <end position="62"/>
    </location>
</feature>
<dbReference type="AlphaFoldDB" id="A0A7D4PTB9"/>
<keyword evidence="3" id="KW-1185">Reference proteome</keyword>
<dbReference type="KEGG" id="mmab:HQ865_08800"/>
<name>A0A7D4PTB9_9SPHI</name>
<evidence type="ECO:0000256" key="1">
    <source>
        <dbReference type="SAM" id="MobiDB-lite"/>
    </source>
</evidence>
<reference evidence="2 3" key="1">
    <citation type="submission" date="2020-05" db="EMBL/GenBank/DDBJ databases">
        <title>Mucilaginibacter mali sp. nov.</title>
        <authorList>
            <person name="Kim H.S."/>
            <person name="Lee K.C."/>
            <person name="Suh M.K."/>
            <person name="Kim J.-S."/>
            <person name="Han K.-I."/>
            <person name="Eom M.K."/>
            <person name="Shin Y.K."/>
            <person name="Lee J.-S."/>
        </authorList>
    </citation>
    <scope>NUCLEOTIDE SEQUENCE [LARGE SCALE GENOMIC DNA]</scope>
    <source>
        <strain evidence="2 3">G2-14</strain>
    </source>
</reference>
<protein>
    <submittedName>
        <fullName evidence="2">Uncharacterized protein</fullName>
    </submittedName>
</protein>
<accession>A0A7D4PTB9</accession>
<sequence length="62" mass="6977">MKTQQDTKKSGNMQGQTTSDRAFNKQREDQKQQGISNAGGQQSFQTSSKDSMHKPGHKNHKK</sequence>
<evidence type="ECO:0000313" key="3">
    <source>
        <dbReference type="Proteomes" id="UP000505355"/>
    </source>
</evidence>
<evidence type="ECO:0000313" key="2">
    <source>
        <dbReference type="EMBL" id="QKJ29848.1"/>
    </source>
</evidence>